<keyword evidence="3" id="KW-0804">Transcription</keyword>
<dbReference type="InterPro" id="IPR018062">
    <property type="entry name" value="HTH_AraC-typ_CS"/>
</dbReference>
<dbReference type="AlphaFoldDB" id="A0A7Z2JJN4"/>
<sequence length="248" mass="26961">MFQIFLGGDSGSVISHSSKRPGTPLDAGIVAVDMDQPVNVLRRACRHITFMVPASHVTPVFADPGILHGRVLASALPAVRLIVARANELLRTIRSMPTPERLRHLTSLLTLILAAFGEEAGLSGSRSALARAAMFDDVRRFVRANLGDSTLSPESIIDQLGLSRPTIYRLFQHEGGLGAYLQGLRLRAAAAELVRYPSIPIKDVGYAFGFGSASAFTRAFRRSFDLAPQDLRQGETPAARLDRSDWVE</sequence>
<dbReference type="OrthoDB" id="8590374at2"/>
<reference evidence="5 6" key="1">
    <citation type="submission" date="2019-12" db="EMBL/GenBank/DDBJ databases">
        <title>Paraburkholderia acidiphila 7Q-K02 sp. nov and Paraburkholderia acidisoli DHF22 sp. nov., two strains isolated from forest soil.</title>
        <authorList>
            <person name="Gao Z."/>
            <person name="Qiu L."/>
        </authorList>
    </citation>
    <scope>NUCLEOTIDE SEQUENCE [LARGE SCALE GENOMIC DNA]</scope>
    <source>
        <strain evidence="5 6">DHF22</strain>
    </source>
</reference>
<evidence type="ECO:0000256" key="2">
    <source>
        <dbReference type="ARBA" id="ARBA00023125"/>
    </source>
</evidence>
<feature type="domain" description="HTH araC/xylS-type" evidence="4">
    <location>
        <begin position="136"/>
        <end position="234"/>
    </location>
</feature>
<dbReference type="EMBL" id="CP046915">
    <property type="protein sequence ID" value="QGZ65484.1"/>
    <property type="molecule type" value="Genomic_DNA"/>
</dbReference>
<dbReference type="PROSITE" id="PS01124">
    <property type="entry name" value="HTH_ARAC_FAMILY_2"/>
    <property type="match status" value="1"/>
</dbReference>
<organism evidence="5 6">
    <name type="scientific">Paraburkholderia acidisoli</name>
    <dbReference type="NCBI Taxonomy" id="2571748"/>
    <lineage>
        <taxon>Bacteria</taxon>
        <taxon>Pseudomonadati</taxon>
        <taxon>Pseudomonadota</taxon>
        <taxon>Betaproteobacteria</taxon>
        <taxon>Burkholderiales</taxon>
        <taxon>Burkholderiaceae</taxon>
        <taxon>Paraburkholderia</taxon>
    </lineage>
</organism>
<keyword evidence="1" id="KW-0805">Transcription regulation</keyword>
<dbReference type="GO" id="GO:0043565">
    <property type="term" value="F:sequence-specific DNA binding"/>
    <property type="evidence" value="ECO:0007669"/>
    <property type="project" value="InterPro"/>
</dbReference>
<dbReference type="KEGG" id="pacs:FAZ98_27420"/>
<dbReference type="GO" id="GO:0003700">
    <property type="term" value="F:DNA-binding transcription factor activity"/>
    <property type="evidence" value="ECO:0007669"/>
    <property type="project" value="InterPro"/>
</dbReference>
<proteinExistence type="predicted"/>
<gene>
    <name evidence="5" type="ORF">FAZ98_27420</name>
</gene>
<dbReference type="InterPro" id="IPR009057">
    <property type="entry name" value="Homeodomain-like_sf"/>
</dbReference>
<name>A0A7Z2JJN4_9BURK</name>
<dbReference type="SUPFAM" id="SSF46689">
    <property type="entry name" value="Homeodomain-like"/>
    <property type="match status" value="1"/>
</dbReference>
<dbReference type="InterPro" id="IPR018060">
    <property type="entry name" value="HTH_AraC"/>
</dbReference>
<dbReference type="SMART" id="SM00342">
    <property type="entry name" value="HTH_ARAC"/>
    <property type="match status" value="1"/>
</dbReference>
<evidence type="ECO:0000256" key="3">
    <source>
        <dbReference type="ARBA" id="ARBA00023163"/>
    </source>
</evidence>
<evidence type="ECO:0000259" key="4">
    <source>
        <dbReference type="PROSITE" id="PS01124"/>
    </source>
</evidence>
<dbReference type="PANTHER" id="PTHR46796">
    <property type="entry name" value="HTH-TYPE TRANSCRIPTIONAL ACTIVATOR RHAS-RELATED"/>
    <property type="match status" value="1"/>
</dbReference>
<accession>A0A7Z2JJN4</accession>
<dbReference type="PANTHER" id="PTHR46796:SF6">
    <property type="entry name" value="ARAC SUBFAMILY"/>
    <property type="match status" value="1"/>
</dbReference>
<keyword evidence="6" id="KW-1185">Reference proteome</keyword>
<keyword evidence="2" id="KW-0238">DNA-binding</keyword>
<dbReference type="Proteomes" id="UP000433577">
    <property type="component" value="Chromosome 3"/>
</dbReference>
<evidence type="ECO:0000256" key="1">
    <source>
        <dbReference type="ARBA" id="ARBA00023015"/>
    </source>
</evidence>
<protein>
    <submittedName>
        <fullName evidence="5">Helix-turn-helix domain-containing protein</fullName>
    </submittedName>
</protein>
<dbReference type="InterPro" id="IPR050204">
    <property type="entry name" value="AraC_XylS_family_regulators"/>
</dbReference>
<dbReference type="PROSITE" id="PS00041">
    <property type="entry name" value="HTH_ARAC_FAMILY_1"/>
    <property type="match status" value="1"/>
</dbReference>
<dbReference type="Gene3D" id="1.10.10.60">
    <property type="entry name" value="Homeodomain-like"/>
    <property type="match status" value="1"/>
</dbReference>
<dbReference type="Pfam" id="PF12833">
    <property type="entry name" value="HTH_18"/>
    <property type="match status" value="1"/>
</dbReference>
<evidence type="ECO:0000313" key="6">
    <source>
        <dbReference type="Proteomes" id="UP000433577"/>
    </source>
</evidence>
<dbReference type="RefSeq" id="WP_158955958.1">
    <property type="nucleotide sequence ID" value="NZ_CP046915.1"/>
</dbReference>
<evidence type="ECO:0000313" key="5">
    <source>
        <dbReference type="EMBL" id="QGZ65484.1"/>
    </source>
</evidence>